<evidence type="ECO:0000256" key="1">
    <source>
        <dbReference type="ARBA" id="ARBA00022553"/>
    </source>
</evidence>
<feature type="region of interest" description="Disordered" evidence="2">
    <location>
        <begin position="548"/>
        <end position="593"/>
    </location>
</feature>
<proteinExistence type="predicted"/>
<feature type="region of interest" description="Disordered" evidence="2">
    <location>
        <begin position="941"/>
        <end position="1009"/>
    </location>
</feature>
<keyword evidence="6" id="KW-1185">Reference proteome</keyword>
<feature type="compositionally biased region" description="Pro residues" evidence="2">
    <location>
        <begin position="78"/>
        <end position="103"/>
    </location>
</feature>
<dbReference type="Pfam" id="PF12752">
    <property type="entry name" value="SUZ"/>
    <property type="match status" value="1"/>
</dbReference>
<evidence type="ECO:0000313" key="6">
    <source>
        <dbReference type="Proteomes" id="UP001174136"/>
    </source>
</evidence>
<feature type="compositionally biased region" description="Low complexity" evidence="2">
    <location>
        <begin position="584"/>
        <end position="593"/>
    </location>
</feature>
<feature type="domain" description="SUZ" evidence="4">
    <location>
        <begin position="298"/>
        <end position="368"/>
    </location>
</feature>
<dbReference type="FunFam" id="3.30.1370.50:FF:000001">
    <property type="entry name" value="R3H domain-containing protein 2 isoform 1"/>
    <property type="match status" value="1"/>
</dbReference>
<dbReference type="PROSITE" id="PS51673">
    <property type="entry name" value="SUZ"/>
    <property type="match status" value="1"/>
</dbReference>
<feature type="region of interest" description="Disordered" evidence="2">
    <location>
        <begin position="741"/>
        <end position="777"/>
    </location>
</feature>
<feature type="region of interest" description="Disordered" evidence="2">
    <location>
        <begin position="405"/>
        <end position="522"/>
    </location>
</feature>
<feature type="region of interest" description="Disordered" evidence="2">
    <location>
        <begin position="168"/>
        <end position="210"/>
    </location>
</feature>
<evidence type="ECO:0000256" key="2">
    <source>
        <dbReference type="SAM" id="MobiDB-lite"/>
    </source>
</evidence>
<dbReference type="GO" id="GO:0003676">
    <property type="term" value="F:nucleic acid binding"/>
    <property type="evidence" value="ECO:0007669"/>
    <property type="project" value="UniProtKB-UniRule"/>
</dbReference>
<feature type="domain" description="R3H" evidence="3">
    <location>
        <begin position="234"/>
        <end position="297"/>
    </location>
</feature>
<dbReference type="AlphaFoldDB" id="A0AA47MQ35"/>
<dbReference type="EMBL" id="JAOPHQ010003165">
    <property type="protein sequence ID" value="KAK0144086.1"/>
    <property type="molecule type" value="Genomic_DNA"/>
</dbReference>
<feature type="compositionally biased region" description="Polar residues" evidence="2">
    <location>
        <begin position="423"/>
        <end position="432"/>
    </location>
</feature>
<dbReference type="PANTHER" id="PTHR15672">
    <property type="entry name" value="CAMP-REGULATED PHOSPHOPROTEIN 21 RELATED R3H DOMAIN CONTAINING PROTEIN"/>
    <property type="match status" value="1"/>
</dbReference>
<dbReference type="PROSITE" id="PS51061">
    <property type="entry name" value="R3H"/>
    <property type="match status" value="1"/>
</dbReference>
<feature type="compositionally biased region" description="Pro residues" evidence="2">
    <location>
        <begin position="552"/>
        <end position="583"/>
    </location>
</feature>
<dbReference type="InterPro" id="IPR051937">
    <property type="entry name" value="R3H_domain_containing"/>
</dbReference>
<feature type="region of interest" description="Disordered" evidence="2">
    <location>
        <begin position="1024"/>
        <end position="1058"/>
    </location>
</feature>
<reference evidence="5" key="1">
    <citation type="journal article" date="2023" name="Front. Mar. Sci.">
        <title>A new Merluccius polli reference genome to investigate the effects of global change in West African waters.</title>
        <authorList>
            <person name="Mateo J.L."/>
            <person name="Blanco-Fernandez C."/>
            <person name="Garcia-Vazquez E."/>
            <person name="Machado-Schiaffino G."/>
        </authorList>
    </citation>
    <scope>NUCLEOTIDE SEQUENCE</scope>
    <source>
        <strain evidence="5">C29</strain>
        <tissue evidence="5">Fin</tissue>
    </source>
</reference>
<evidence type="ECO:0000259" key="3">
    <source>
        <dbReference type="PROSITE" id="PS51061"/>
    </source>
</evidence>
<dbReference type="Proteomes" id="UP001174136">
    <property type="component" value="Unassembled WGS sequence"/>
</dbReference>
<feature type="compositionally biased region" description="Low complexity" evidence="2">
    <location>
        <begin position="1040"/>
        <end position="1052"/>
    </location>
</feature>
<accession>A0AA47MQ35</accession>
<organism evidence="5 6">
    <name type="scientific">Merluccius polli</name>
    <name type="common">Benguela hake</name>
    <name type="synonym">Merluccius cadenati</name>
    <dbReference type="NCBI Taxonomy" id="89951"/>
    <lineage>
        <taxon>Eukaryota</taxon>
        <taxon>Metazoa</taxon>
        <taxon>Chordata</taxon>
        <taxon>Craniata</taxon>
        <taxon>Vertebrata</taxon>
        <taxon>Euteleostomi</taxon>
        <taxon>Actinopterygii</taxon>
        <taxon>Neopterygii</taxon>
        <taxon>Teleostei</taxon>
        <taxon>Neoteleostei</taxon>
        <taxon>Acanthomorphata</taxon>
        <taxon>Zeiogadaria</taxon>
        <taxon>Gadariae</taxon>
        <taxon>Gadiformes</taxon>
        <taxon>Gadoidei</taxon>
        <taxon>Merlucciidae</taxon>
        <taxon>Merluccius</taxon>
    </lineage>
</organism>
<feature type="compositionally biased region" description="Basic and acidic residues" evidence="2">
    <location>
        <begin position="172"/>
        <end position="208"/>
    </location>
</feature>
<name>A0AA47MQ35_MERPO</name>
<feature type="compositionally biased region" description="Low complexity" evidence="2">
    <location>
        <begin position="472"/>
        <end position="507"/>
    </location>
</feature>
<dbReference type="Gene3D" id="3.30.1370.50">
    <property type="entry name" value="R3H-like domain"/>
    <property type="match status" value="1"/>
</dbReference>
<feature type="region of interest" description="Disordered" evidence="2">
    <location>
        <begin position="322"/>
        <end position="354"/>
    </location>
</feature>
<evidence type="ECO:0000313" key="5">
    <source>
        <dbReference type="EMBL" id="KAK0144086.1"/>
    </source>
</evidence>
<dbReference type="InterPro" id="IPR024771">
    <property type="entry name" value="SUZ"/>
</dbReference>
<feature type="compositionally biased region" description="Pro residues" evidence="2">
    <location>
        <begin position="643"/>
        <end position="655"/>
    </location>
</feature>
<dbReference type="InterPro" id="IPR001374">
    <property type="entry name" value="R3H_dom"/>
</dbReference>
<feature type="region of interest" description="Disordered" evidence="2">
    <location>
        <begin position="634"/>
        <end position="664"/>
    </location>
</feature>
<feature type="region of interest" description="Disordered" evidence="2">
    <location>
        <begin position="141"/>
        <end position="160"/>
    </location>
</feature>
<dbReference type="Pfam" id="PF01424">
    <property type="entry name" value="R3H"/>
    <property type="match status" value="1"/>
</dbReference>
<sequence length="1155" mass="125817">MSETVTVKEIRNTMRGLETEENHAVPAVAVVVVAAAAATTDDENITDGATVSPTKSDSREPPVQPLADTQPPTSEAPQAPPQAQPPPPPSSHPTPPLLPPAPQPGRDTSCFPDRNDTQRQTPGQSGKRAKSNSKLKLVRSLAVCEESSSPPFTTDLPREHQDEIPIKLGQSLDKEEPLTPTKNEQDKSGDKQDRPEKLTRKLLSRDSSQEYTDSTGIDLHEFLVNTLKNNPRDRMMLLKLEQDILDFISNNESQKRKFPPMTSYHRMLLHRVAAYFGLDHNVDQTGKSVIINKTSNTRIPDQKFSEHIKDDKTDDFQKRYILKRDNSSSDRDENMMRMRLKDDRRSKSIEEREEEYQRARDRIFAQDASAPFSHFSAKLTPSISSVHEHGHDGFTLDKRIQEDDVCNSTQQRRQVFRLKDGRSANSRQSSSENEPKYGDPRPWSSTDSDSSNRNLRPAMTKASSFSGISVLLRGDSSGSSKSTGRLSKTGSESSSSIGSSTGSLSRSQPPFPAPPLSQSAGHSAAPAAYPLLCTSSSVSYEVGRSGAAAAAAPPPAPPPPLPLPLPLPPPPPPQPPPPQPPSLPTSTTNTTSYYLLPLEAAGIPPGSILVNPHTGQPFVNPDGTAVVYNPALASQQGRSQQSHPPPPAPPPPSAQPVPHQHQPANHLLSQPARSFQPSAQPVQYSTVSYTPQLLSVSPNQPYTVQDNLGAQFSHMGLGRQPSSESREAHTAMYPASVVLQAPPQQQQQQQQPAGYMVAPPPGQPGPPYSNPAPQPVNQPAMQQQQQQAYMQQPMQQMPACYCAPGQYPLSSQQYRPVGTVQFSSPHSQNIAPPTQQTGYQTVMPNQAQSYPQSMMAVQQPQGQNMVSGQHSNMGNQMQSMMVQYPSMPSYQVSMPQGSQAVPQQSYQQPILIPSQSNQGPMPGSGVQVYYSVITPNQQNSMGSSVGFLPPPVSEQMQFPRASSPCAPPQHPTQQCSGVPPPPGGGMVMMQLTLPHGQQPRPHSPPQWKHHKYYSLDHQRLPKSAELSSLDTSQSSPQLGSPATSPAQSPTPTHLTNVKNLRPGLASAPLLPQFSRPFLPGHGDTRYPLLGQPLQYNPQIRPPLLHAPPMVPGHQLPMGMRHGGGRGRKPPRKALSTDLSVSKSGFMNSKFKIKRR</sequence>
<protein>
    <submittedName>
        <fullName evidence="5">R3H domain-containing protein 1</fullName>
    </submittedName>
</protein>
<feature type="region of interest" description="Disordered" evidence="2">
    <location>
        <begin position="37"/>
        <end position="134"/>
    </location>
</feature>
<comment type="caution">
    <text evidence="5">The sequence shown here is derived from an EMBL/GenBank/DDBJ whole genome shotgun (WGS) entry which is preliminary data.</text>
</comment>
<gene>
    <name evidence="5" type="primary">R3HDM1</name>
    <name evidence="5" type="ORF">N1851_017552</name>
</gene>
<dbReference type="SUPFAM" id="SSF82708">
    <property type="entry name" value="R3H domain"/>
    <property type="match status" value="1"/>
</dbReference>
<dbReference type="PANTHER" id="PTHR15672:SF12">
    <property type="entry name" value="R3H DOMAIN-CONTAINING PROTEIN 1"/>
    <property type="match status" value="1"/>
</dbReference>
<feature type="compositionally biased region" description="Low complexity" evidence="2">
    <location>
        <begin position="741"/>
        <end position="753"/>
    </location>
</feature>
<dbReference type="CDD" id="cd02642">
    <property type="entry name" value="R3H_encore_like"/>
    <property type="match status" value="1"/>
</dbReference>
<dbReference type="SMART" id="SM00393">
    <property type="entry name" value="R3H"/>
    <property type="match status" value="1"/>
</dbReference>
<feature type="compositionally biased region" description="Pro residues" evidence="2">
    <location>
        <begin position="758"/>
        <end position="776"/>
    </location>
</feature>
<evidence type="ECO:0000259" key="4">
    <source>
        <dbReference type="PROSITE" id="PS51673"/>
    </source>
</evidence>
<feature type="compositionally biased region" description="Polar residues" evidence="2">
    <location>
        <begin position="1025"/>
        <end position="1038"/>
    </location>
</feature>
<dbReference type="InterPro" id="IPR036867">
    <property type="entry name" value="R3H_dom_sf"/>
</dbReference>
<feature type="compositionally biased region" description="Polar residues" evidence="2">
    <location>
        <begin position="443"/>
        <end position="454"/>
    </location>
</feature>
<keyword evidence="1" id="KW-0597">Phosphoprotein</keyword>